<keyword evidence="9" id="KW-0460">Magnesium</keyword>
<dbReference type="Gene3D" id="3.40.50.300">
    <property type="entry name" value="P-loop containing nucleotide triphosphate hydrolases"/>
    <property type="match status" value="1"/>
</dbReference>
<dbReference type="GO" id="GO:0046872">
    <property type="term" value="F:metal ion binding"/>
    <property type="evidence" value="ECO:0007669"/>
    <property type="project" value="UniProtKB-KW"/>
</dbReference>
<dbReference type="PANTHER" id="PTHR33540">
    <property type="entry name" value="TRNA THREONYLCARBAMOYLADENOSINE BIOSYNTHESIS PROTEIN TSAE"/>
    <property type="match status" value="1"/>
</dbReference>
<evidence type="ECO:0000256" key="10">
    <source>
        <dbReference type="ARBA" id="ARBA00032441"/>
    </source>
</evidence>
<dbReference type="Pfam" id="PF02367">
    <property type="entry name" value="TsaE"/>
    <property type="match status" value="1"/>
</dbReference>
<accession>U5QED3</accession>
<keyword evidence="5" id="KW-0819">tRNA processing</keyword>
<keyword evidence="4" id="KW-0963">Cytoplasm</keyword>
<dbReference type="Proteomes" id="UP000017396">
    <property type="component" value="Chromosome"/>
</dbReference>
<dbReference type="PANTHER" id="PTHR33540:SF2">
    <property type="entry name" value="TRNA THREONYLCARBAMOYLADENOSINE BIOSYNTHESIS PROTEIN TSAE"/>
    <property type="match status" value="1"/>
</dbReference>
<evidence type="ECO:0000256" key="5">
    <source>
        <dbReference type="ARBA" id="ARBA00022694"/>
    </source>
</evidence>
<dbReference type="RefSeq" id="WP_023172365.1">
    <property type="nucleotide sequence ID" value="NC_022600.1"/>
</dbReference>
<sequence>MKILLADRHATLELGARLARCWQPAVVLLFYGDLGSGKTTCIQGLAHELGIGEPVTSPTFSLIEEYGGGPWPLIHIDLYRLEPQEVPALGLEELWEQPAIVAIEWAERLSELPENYLRIRLDWHEPRTATVGAQGDAAGELLRQLQQLYRDR</sequence>
<comment type="similarity">
    <text evidence="2">Belongs to the TsaE family.</text>
</comment>
<dbReference type="NCBIfam" id="TIGR00150">
    <property type="entry name" value="T6A_YjeE"/>
    <property type="match status" value="1"/>
</dbReference>
<keyword evidence="7" id="KW-0547">Nucleotide-binding</keyword>
<evidence type="ECO:0000256" key="1">
    <source>
        <dbReference type="ARBA" id="ARBA00004496"/>
    </source>
</evidence>
<dbReference type="eggNOG" id="COG0802">
    <property type="taxonomic scope" value="Bacteria"/>
</dbReference>
<dbReference type="HOGENOM" id="CLU_087829_3_0_3"/>
<evidence type="ECO:0000256" key="8">
    <source>
        <dbReference type="ARBA" id="ARBA00022840"/>
    </source>
</evidence>
<dbReference type="EMBL" id="CP003587">
    <property type="protein sequence ID" value="AGY57297.1"/>
    <property type="molecule type" value="Genomic_DNA"/>
</dbReference>
<dbReference type="KEGG" id="glj:GKIL_1051"/>
<dbReference type="GO" id="GO:0002949">
    <property type="term" value="P:tRNA threonylcarbamoyladenosine modification"/>
    <property type="evidence" value="ECO:0007669"/>
    <property type="project" value="InterPro"/>
</dbReference>
<dbReference type="GO" id="GO:0005737">
    <property type="term" value="C:cytoplasm"/>
    <property type="evidence" value="ECO:0007669"/>
    <property type="project" value="UniProtKB-SubCell"/>
</dbReference>
<name>U5QED3_GLOK1</name>
<evidence type="ECO:0000256" key="7">
    <source>
        <dbReference type="ARBA" id="ARBA00022741"/>
    </source>
</evidence>
<gene>
    <name evidence="11" type="ORF">GKIL_1051</name>
</gene>
<evidence type="ECO:0000256" key="2">
    <source>
        <dbReference type="ARBA" id="ARBA00007599"/>
    </source>
</evidence>
<dbReference type="STRING" id="1183438.GKIL_1051"/>
<evidence type="ECO:0000256" key="9">
    <source>
        <dbReference type="ARBA" id="ARBA00022842"/>
    </source>
</evidence>
<dbReference type="AlphaFoldDB" id="U5QED3"/>
<dbReference type="SUPFAM" id="SSF52540">
    <property type="entry name" value="P-loop containing nucleoside triphosphate hydrolases"/>
    <property type="match status" value="1"/>
</dbReference>
<keyword evidence="12" id="KW-1185">Reference proteome</keyword>
<comment type="subcellular location">
    <subcellularLocation>
        <location evidence="1">Cytoplasm</location>
    </subcellularLocation>
</comment>
<dbReference type="InterPro" id="IPR003442">
    <property type="entry name" value="T6A_TsaE"/>
</dbReference>
<evidence type="ECO:0000313" key="11">
    <source>
        <dbReference type="EMBL" id="AGY57297.1"/>
    </source>
</evidence>
<keyword evidence="6" id="KW-0479">Metal-binding</keyword>
<keyword evidence="8" id="KW-0067">ATP-binding</keyword>
<dbReference type="PATRIC" id="fig|1183438.3.peg.1043"/>
<organism evidence="11 12">
    <name type="scientific">Gloeobacter kilaueensis (strain ATCC BAA-2537 / CCAP 1431/1 / ULC 316 / JS1)</name>
    <dbReference type="NCBI Taxonomy" id="1183438"/>
    <lineage>
        <taxon>Bacteria</taxon>
        <taxon>Bacillati</taxon>
        <taxon>Cyanobacteriota</taxon>
        <taxon>Cyanophyceae</taxon>
        <taxon>Gloeobacterales</taxon>
        <taxon>Gloeobacteraceae</taxon>
        <taxon>Gloeobacter</taxon>
    </lineage>
</organism>
<dbReference type="OrthoDB" id="9815896at2"/>
<reference evidence="11 12" key="1">
    <citation type="journal article" date="2013" name="PLoS ONE">
        <title>Cultivation and Complete Genome Sequencing of Gloeobacter kilaueensis sp. nov., from a Lava Cave in Kilauea Caldera, Hawai'i.</title>
        <authorList>
            <person name="Saw J.H."/>
            <person name="Schatz M."/>
            <person name="Brown M.V."/>
            <person name="Kunkel D.D."/>
            <person name="Foster J.S."/>
            <person name="Shick H."/>
            <person name="Christensen S."/>
            <person name="Hou S."/>
            <person name="Wan X."/>
            <person name="Donachie S.P."/>
        </authorList>
    </citation>
    <scope>NUCLEOTIDE SEQUENCE [LARGE SCALE GENOMIC DNA]</scope>
    <source>
        <strain evidence="12">JS</strain>
    </source>
</reference>
<evidence type="ECO:0000313" key="12">
    <source>
        <dbReference type="Proteomes" id="UP000017396"/>
    </source>
</evidence>
<evidence type="ECO:0000256" key="4">
    <source>
        <dbReference type="ARBA" id="ARBA00022490"/>
    </source>
</evidence>
<proteinExistence type="inferred from homology"/>
<dbReference type="InterPro" id="IPR027417">
    <property type="entry name" value="P-loop_NTPase"/>
</dbReference>
<dbReference type="GO" id="GO:0005524">
    <property type="term" value="F:ATP binding"/>
    <property type="evidence" value="ECO:0007669"/>
    <property type="project" value="UniProtKB-KW"/>
</dbReference>
<evidence type="ECO:0000256" key="6">
    <source>
        <dbReference type="ARBA" id="ARBA00022723"/>
    </source>
</evidence>
<evidence type="ECO:0000256" key="3">
    <source>
        <dbReference type="ARBA" id="ARBA00019010"/>
    </source>
</evidence>
<protein>
    <recommendedName>
        <fullName evidence="3">tRNA threonylcarbamoyladenosine biosynthesis protein TsaE</fullName>
    </recommendedName>
    <alternativeName>
        <fullName evidence="10">t(6)A37 threonylcarbamoyladenosine biosynthesis protein TsaE</fullName>
    </alternativeName>
</protein>